<dbReference type="PROSITE" id="PS51257">
    <property type="entry name" value="PROKAR_LIPOPROTEIN"/>
    <property type="match status" value="1"/>
</dbReference>
<dbReference type="PROSITE" id="PS51318">
    <property type="entry name" value="TAT"/>
    <property type="match status" value="1"/>
</dbReference>
<dbReference type="Proteomes" id="UP000034932">
    <property type="component" value="Unassembled WGS sequence"/>
</dbReference>
<evidence type="ECO:0000313" key="1">
    <source>
        <dbReference type="EMBL" id="KKQ94533.1"/>
    </source>
</evidence>
<evidence type="ECO:0000313" key="2">
    <source>
        <dbReference type="Proteomes" id="UP000034932"/>
    </source>
</evidence>
<dbReference type="InterPro" id="IPR006311">
    <property type="entry name" value="TAT_signal"/>
</dbReference>
<dbReference type="STRING" id="1618573.UT19_C0001G0067"/>
<gene>
    <name evidence="1" type="ORF">UT19_C0001G0067</name>
</gene>
<protein>
    <submittedName>
        <fullName evidence="1">Uncharacterized protein</fullName>
    </submittedName>
</protein>
<dbReference type="AlphaFoldDB" id="A0A0G0LRI9"/>
<comment type="caution">
    <text evidence="1">The sequence shown here is derived from an EMBL/GenBank/DDBJ whole genome shotgun (WGS) entry which is preliminary data.</text>
</comment>
<accession>A0A0G0LRI9</accession>
<sequence length="263" mass="29578">MRNEKLNPLSRRDFIKAGLASISGFALSLAISGCEAGKSSVELLYPELLDFEAAQAWTLSSPETQPIELVNYSPLLVSDIGNLLELHSHFISLTERRLRISYPPESNKEDRILTPETRVGRSLIALVPNYIPQPTGFDSLSPDQNISTTIINYNDQLTIVRPSTEINEKTKLETNGLIATALGFNLFDAHTPNNIYYQSEDTIIAWAFGFVYIAKLTSLDYQTFTERLDFENGSINSSQPEYILPKIDEEIFDKFPDKPIIKI</sequence>
<dbReference type="EMBL" id="LBVW01000001">
    <property type="protein sequence ID" value="KKQ94533.1"/>
    <property type="molecule type" value="Genomic_DNA"/>
</dbReference>
<name>A0A0G0LRI9_9BACT</name>
<reference evidence="1 2" key="1">
    <citation type="journal article" date="2015" name="Nature">
        <title>rRNA introns, odd ribosomes, and small enigmatic genomes across a large radiation of phyla.</title>
        <authorList>
            <person name="Brown C.T."/>
            <person name="Hug L.A."/>
            <person name="Thomas B.C."/>
            <person name="Sharon I."/>
            <person name="Castelle C.J."/>
            <person name="Singh A."/>
            <person name="Wilkins M.J."/>
            <person name="Williams K.H."/>
            <person name="Banfield J.F."/>
        </authorList>
    </citation>
    <scope>NUCLEOTIDE SEQUENCE [LARGE SCALE GENOMIC DNA]</scope>
</reference>
<proteinExistence type="predicted"/>
<organism evidence="1 2">
    <name type="scientific">Candidatus Woesebacteria bacterium GW2011_GWB1_39_10b</name>
    <dbReference type="NCBI Taxonomy" id="1618573"/>
    <lineage>
        <taxon>Bacteria</taxon>
        <taxon>Candidatus Woeseibacteriota</taxon>
    </lineage>
</organism>